<comment type="caution">
    <text evidence="7">The sequence shown here is derived from an EMBL/GenBank/DDBJ whole genome shotgun (WGS) entry which is preliminary data.</text>
</comment>
<dbReference type="PANTHER" id="PTHR43872">
    <property type="entry name" value="MONOOXYGENASE, PUTATIVE (AFU_ORTHOLOGUE AFUA_8G02570)-RELATED"/>
    <property type="match status" value="1"/>
</dbReference>
<evidence type="ECO:0000256" key="5">
    <source>
        <dbReference type="ARBA" id="ARBA00023002"/>
    </source>
</evidence>
<keyword evidence="4" id="KW-0274">FAD</keyword>
<dbReference type="RefSeq" id="WP_068271670.1">
    <property type="nucleotide sequence ID" value="NZ_LQZG01000001.1"/>
</dbReference>
<dbReference type="Proteomes" id="UP000076976">
    <property type="component" value="Unassembled WGS sequence"/>
</dbReference>
<dbReference type="PRINTS" id="PR00411">
    <property type="entry name" value="PNDRDTASEI"/>
</dbReference>
<sequence>MSVTREYDQAAAAVRRGPADLPDELDVLVVGAGISGIGAAYRLLERDPDLDLAVLEARESSGGTWDLFRYPGVRSDSDMYSLSFPFRPWDREQSIADGASILEYLRETAADSGIAERTYLGCSVVAASWSSQTQQWSVDVEGADGSARVVRARYVHLGSGYYDYDSPHDPGFVGVEDFAGEVVHPQHWPQDLDLAGRRVVVIGSGATAVSLVPAAAQTAASVTMLQRTPSYVIAVPASDRLVERLRRVLPPGPVQQVARTKNVLVQRFLYVLSRVRPSAARGIVLGALRRVLPQEVVDEHFTPPYDVWDQRLCAVRDGDLFTAIRSGSVEVVTGHVDRFEHGGIRLQDGRLVEADVVVTATGLRLKALGGIRLTVDDRAVDIGRTFAYRGLMLSGVPNMSMTVGYVNASWTLRADLVSGFVARLVHHMREHGIGAAVPFAPDGMTPAPILDLTSGYVQRAVGAFPKVGDRDPWTMEQSYMKDRRAFRAADVTQDMHLVPLGAVGVHLPTGAVAPATVDLPGSSSNTDDSVGDLVEVRA</sequence>
<dbReference type="Pfam" id="PF00743">
    <property type="entry name" value="FMO-like"/>
    <property type="match status" value="1"/>
</dbReference>
<dbReference type="InterPro" id="IPR036188">
    <property type="entry name" value="FAD/NAD-bd_sf"/>
</dbReference>
<keyword evidence="8" id="KW-1185">Reference proteome</keyword>
<keyword evidence="5" id="KW-0560">Oxidoreductase</keyword>
<dbReference type="EMBL" id="LQZG01000001">
    <property type="protein sequence ID" value="OAB88901.1"/>
    <property type="molecule type" value="Genomic_DNA"/>
</dbReference>
<keyword evidence="6 7" id="KW-0503">Monooxygenase</keyword>
<dbReference type="GO" id="GO:0050661">
    <property type="term" value="F:NADP binding"/>
    <property type="evidence" value="ECO:0007669"/>
    <property type="project" value="InterPro"/>
</dbReference>
<reference evidence="7 8" key="1">
    <citation type="submission" date="2016-01" db="EMBL/GenBank/DDBJ databases">
        <title>Janibacter melonis strain CD11_4 genome sequencing and assembly.</title>
        <authorList>
            <person name="Nair G.R."/>
            <person name="Kaur G."/>
            <person name="Chander A.M."/>
            <person name="Mayilraj S."/>
        </authorList>
    </citation>
    <scope>NUCLEOTIDE SEQUENCE [LARGE SCALE GENOMIC DNA]</scope>
    <source>
        <strain evidence="7 8">CD11-4</strain>
    </source>
</reference>
<evidence type="ECO:0000256" key="2">
    <source>
        <dbReference type="ARBA" id="ARBA00010139"/>
    </source>
</evidence>
<dbReference type="AlphaFoldDB" id="A0A176QGV6"/>
<evidence type="ECO:0000256" key="3">
    <source>
        <dbReference type="ARBA" id="ARBA00022630"/>
    </source>
</evidence>
<dbReference type="STRING" id="262209.AWH69_03795"/>
<dbReference type="InterPro" id="IPR020946">
    <property type="entry name" value="Flavin_mOase-like"/>
</dbReference>
<name>A0A176QGV6_9MICO</name>
<comment type="similarity">
    <text evidence="2">Belongs to the FAD-binding monooxygenase family.</text>
</comment>
<keyword evidence="3" id="KW-0285">Flavoprotein</keyword>
<evidence type="ECO:0000313" key="8">
    <source>
        <dbReference type="Proteomes" id="UP000076976"/>
    </source>
</evidence>
<dbReference type="Gene3D" id="3.50.50.60">
    <property type="entry name" value="FAD/NAD(P)-binding domain"/>
    <property type="match status" value="2"/>
</dbReference>
<dbReference type="SUPFAM" id="SSF51905">
    <property type="entry name" value="FAD/NAD(P)-binding domain"/>
    <property type="match status" value="1"/>
</dbReference>
<accession>A0A176QGV6</accession>
<organism evidence="7 8">
    <name type="scientific">Janibacter melonis</name>
    <dbReference type="NCBI Taxonomy" id="262209"/>
    <lineage>
        <taxon>Bacteria</taxon>
        <taxon>Bacillati</taxon>
        <taxon>Actinomycetota</taxon>
        <taxon>Actinomycetes</taxon>
        <taxon>Micrococcales</taxon>
        <taxon>Intrasporangiaceae</taxon>
        <taxon>Janibacter</taxon>
    </lineage>
</organism>
<dbReference type="InterPro" id="IPR051820">
    <property type="entry name" value="FAD-binding_MO"/>
</dbReference>
<comment type="cofactor">
    <cofactor evidence="1">
        <name>FAD</name>
        <dbReference type="ChEBI" id="CHEBI:57692"/>
    </cofactor>
</comment>
<evidence type="ECO:0000313" key="7">
    <source>
        <dbReference type="EMBL" id="OAB88901.1"/>
    </source>
</evidence>
<gene>
    <name evidence="7" type="ORF">AWH69_03795</name>
</gene>
<dbReference type="GO" id="GO:0004499">
    <property type="term" value="F:N,N-dimethylaniline monooxygenase activity"/>
    <property type="evidence" value="ECO:0007669"/>
    <property type="project" value="InterPro"/>
</dbReference>
<evidence type="ECO:0000256" key="1">
    <source>
        <dbReference type="ARBA" id="ARBA00001974"/>
    </source>
</evidence>
<evidence type="ECO:0000256" key="4">
    <source>
        <dbReference type="ARBA" id="ARBA00022827"/>
    </source>
</evidence>
<dbReference type="Pfam" id="PF13450">
    <property type="entry name" value="NAD_binding_8"/>
    <property type="match status" value="1"/>
</dbReference>
<evidence type="ECO:0000256" key="6">
    <source>
        <dbReference type="ARBA" id="ARBA00023033"/>
    </source>
</evidence>
<protein>
    <submittedName>
        <fullName evidence="7">FAD-containing monooxygenase EthA</fullName>
    </submittedName>
</protein>
<dbReference type="PANTHER" id="PTHR43872:SF1">
    <property type="entry name" value="MONOOXYGENASE, PUTATIVE (AFU_ORTHOLOGUE AFUA_8G02570)-RELATED"/>
    <property type="match status" value="1"/>
</dbReference>
<dbReference type="GO" id="GO:0050660">
    <property type="term" value="F:flavin adenine dinucleotide binding"/>
    <property type="evidence" value="ECO:0007669"/>
    <property type="project" value="InterPro"/>
</dbReference>
<proteinExistence type="inferred from homology"/>